<dbReference type="AlphaFoldDB" id="A0A835MLE8"/>
<reference evidence="2 3" key="1">
    <citation type="submission" date="2020-10" db="EMBL/GenBank/DDBJ databases">
        <title>Plant Genome Project.</title>
        <authorList>
            <person name="Zhang R.-G."/>
        </authorList>
    </citation>
    <scope>NUCLEOTIDE SEQUENCE [LARGE SCALE GENOMIC DNA]</scope>
    <source>
        <strain evidence="2">FAFU-HL-1</strain>
        <tissue evidence="2">Leaf</tissue>
    </source>
</reference>
<evidence type="ECO:0000313" key="3">
    <source>
        <dbReference type="Proteomes" id="UP000657918"/>
    </source>
</evidence>
<sequence length="63" mass="6913">MKMELISMKSIVQDADRKISSTDEGSRPYKDRQQNSAGMGGSGKTTLVATTYNSQVVMPHFDS</sequence>
<accession>A0A835MLE8</accession>
<protein>
    <submittedName>
        <fullName evidence="2">Uncharacterized protein</fullName>
    </submittedName>
</protein>
<evidence type="ECO:0000256" key="1">
    <source>
        <dbReference type="SAM" id="MobiDB-lite"/>
    </source>
</evidence>
<comment type="caution">
    <text evidence="2">The sequence shown here is derived from an EMBL/GenBank/DDBJ whole genome shotgun (WGS) entry which is preliminary data.</text>
</comment>
<evidence type="ECO:0000313" key="2">
    <source>
        <dbReference type="EMBL" id="KAF9668179.1"/>
    </source>
</evidence>
<gene>
    <name evidence="2" type="ORF">SADUNF_Sadunf15G0102300</name>
</gene>
<keyword evidence="3" id="KW-1185">Reference proteome</keyword>
<dbReference type="Gene3D" id="3.40.50.300">
    <property type="entry name" value="P-loop containing nucleotide triphosphate hydrolases"/>
    <property type="match status" value="1"/>
</dbReference>
<organism evidence="2 3">
    <name type="scientific">Salix dunnii</name>
    <dbReference type="NCBI Taxonomy" id="1413687"/>
    <lineage>
        <taxon>Eukaryota</taxon>
        <taxon>Viridiplantae</taxon>
        <taxon>Streptophyta</taxon>
        <taxon>Embryophyta</taxon>
        <taxon>Tracheophyta</taxon>
        <taxon>Spermatophyta</taxon>
        <taxon>Magnoliopsida</taxon>
        <taxon>eudicotyledons</taxon>
        <taxon>Gunneridae</taxon>
        <taxon>Pentapetalae</taxon>
        <taxon>rosids</taxon>
        <taxon>fabids</taxon>
        <taxon>Malpighiales</taxon>
        <taxon>Salicaceae</taxon>
        <taxon>Saliceae</taxon>
        <taxon>Salix</taxon>
    </lineage>
</organism>
<dbReference type="InterPro" id="IPR027417">
    <property type="entry name" value="P-loop_NTPase"/>
</dbReference>
<feature type="region of interest" description="Disordered" evidence="1">
    <location>
        <begin position="1"/>
        <end position="46"/>
    </location>
</feature>
<feature type="compositionally biased region" description="Basic and acidic residues" evidence="1">
    <location>
        <begin position="14"/>
        <end position="33"/>
    </location>
</feature>
<dbReference type="EMBL" id="JADGMS010000015">
    <property type="protein sequence ID" value="KAF9668179.1"/>
    <property type="molecule type" value="Genomic_DNA"/>
</dbReference>
<dbReference type="Proteomes" id="UP000657918">
    <property type="component" value="Unassembled WGS sequence"/>
</dbReference>
<proteinExistence type="predicted"/>
<name>A0A835MLE8_9ROSI</name>